<feature type="region of interest" description="Disordered" evidence="1">
    <location>
        <begin position="130"/>
        <end position="158"/>
    </location>
</feature>
<feature type="compositionally biased region" description="Polar residues" evidence="1">
    <location>
        <begin position="149"/>
        <end position="158"/>
    </location>
</feature>
<dbReference type="PANTHER" id="PTHR38118">
    <property type="entry name" value="ANCHORED CELL WALL PROTEIN 11-RELATED"/>
    <property type="match status" value="1"/>
</dbReference>
<dbReference type="AlphaFoldDB" id="A0A2T2ZSF5"/>
<evidence type="ECO:0000256" key="2">
    <source>
        <dbReference type="SAM" id="SignalP"/>
    </source>
</evidence>
<feature type="non-terminal residue" evidence="4">
    <location>
        <position position="158"/>
    </location>
</feature>
<dbReference type="PANTHER" id="PTHR38118:SF2">
    <property type="entry name" value="CDP-ALCOHOL PHOSPHATIDYLTRANSFERASE PROTEIN"/>
    <property type="match status" value="1"/>
</dbReference>
<sequence>MVSFRSAVVAVASAFVTLAGADYYVQPDSVPLATREAWCTSEISQCPLICEDMGAGGASVNTCNSTTLSYGCLCDDNTTPNVSEYSLTLPYFTCTEWGNQCVTACNGNNTCQGACRQDHPCGALDPATNKTNATTTASSSSASSTSSSGSDTVYTDLG</sequence>
<proteinExistence type="predicted"/>
<protein>
    <recommendedName>
        <fullName evidence="3">DUF7707 domain-containing protein</fullName>
    </recommendedName>
</protein>
<feature type="chain" id="PRO_5015748892" description="DUF7707 domain-containing protein" evidence="2">
    <location>
        <begin position="22"/>
        <end position="158"/>
    </location>
</feature>
<feature type="compositionally biased region" description="Low complexity" evidence="1">
    <location>
        <begin position="130"/>
        <end position="148"/>
    </location>
</feature>
<evidence type="ECO:0000256" key="1">
    <source>
        <dbReference type="SAM" id="MobiDB-lite"/>
    </source>
</evidence>
<dbReference type="InParanoid" id="A0A2T2ZSF5"/>
<dbReference type="EMBL" id="KZ678799">
    <property type="protein sequence ID" value="PSR75106.1"/>
    <property type="molecule type" value="Genomic_DNA"/>
</dbReference>
<keyword evidence="5" id="KW-1185">Reference proteome</keyword>
<organism evidence="4 5">
    <name type="scientific">Coniella lustricola</name>
    <dbReference type="NCBI Taxonomy" id="2025994"/>
    <lineage>
        <taxon>Eukaryota</taxon>
        <taxon>Fungi</taxon>
        <taxon>Dikarya</taxon>
        <taxon>Ascomycota</taxon>
        <taxon>Pezizomycotina</taxon>
        <taxon>Sordariomycetes</taxon>
        <taxon>Sordariomycetidae</taxon>
        <taxon>Diaporthales</taxon>
        <taxon>Schizoparmaceae</taxon>
        <taxon>Coniella</taxon>
    </lineage>
</organism>
<reference evidence="4 5" key="1">
    <citation type="journal article" date="2018" name="Mycol. Prog.">
        <title>Coniella lustricola, a new species from submerged detritus.</title>
        <authorList>
            <person name="Raudabaugh D.B."/>
            <person name="Iturriaga T."/>
            <person name="Carver A."/>
            <person name="Mondo S."/>
            <person name="Pangilinan J."/>
            <person name="Lipzen A."/>
            <person name="He G."/>
            <person name="Amirebrahimi M."/>
            <person name="Grigoriev I.V."/>
            <person name="Miller A.N."/>
        </authorList>
    </citation>
    <scope>NUCLEOTIDE SEQUENCE [LARGE SCALE GENOMIC DNA]</scope>
    <source>
        <strain evidence="4 5">B22-T-1</strain>
    </source>
</reference>
<accession>A0A2T2ZSF5</accession>
<feature type="signal peptide" evidence="2">
    <location>
        <begin position="1"/>
        <end position="21"/>
    </location>
</feature>
<dbReference type="Proteomes" id="UP000241462">
    <property type="component" value="Unassembled WGS sequence"/>
</dbReference>
<dbReference type="Pfam" id="PF24808">
    <property type="entry name" value="DUF7707"/>
    <property type="match status" value="1"/>
</dbReference>
<dbReference type="InterPro" id="IPR056124">
    <property type="entry name" value="DUF7707"/>
</dbReference>
<evidence type="ECO:0000259" key="3">
    <source>
        <dbReference type="Pfam" id="PF24808"/>
    </source>
</evidence>
<name>A0A2T2ZSF5_9PEZI</name>
<evidence type="ECO:0000313" key="4">
    <source>
        <dbReference type="EMBL" id="PSR75106.1"/>
    </source>
</evidence>
<dbReference type="OrthoDB" id="2439692at2759"/>
<keyword evidence="2" id="KW-0732">Signal</keyword>
<evidence type="ECO:0000313" key="5">
    <source>
        <dbReference type="Proteomes" id="UP000241462"/>
    </source>
</evidence>
<gene>
    <name evidence="4" type="ORF">BD289DRAFT_354834</name>
</gene>
<feature type="domain" description="DUF7707" evidence="3">
    <location>
        <begin position="24"/>
        <end position="126"/>
    </location>
</feature>